<dbReference type="InParanoid" id="A0A251S445"/>
<dbReference type="PANTHER" id="PTHR10887">
    <property type="entry name" value="DNA2/NAM7 HELICASE FAMILY"/>
    <property type="match status" value="1"/>
</dbReference>
<dbReference type="PANTHER" id="PTHR10887:SF505">
    <property type="entry name" value="P-LOOP CONTAINING NUCLEOSIDE TRIPHOSPHATE HYDROLASE-RELATED"/>
    <property type="match status" value="1"/>
</dbReference>
<evidence type="ECO:0000259" key="8">
    <source>
        <dbReference type="Pfam" id="PF20073"/>
    </source>
</evidence>
<accession>A0A251S445</accession>
<name>A0A251S445_HELAN</name>
<keyword evidence="4" id="KW-0067">ATP-binding</keyword>
<dbReference type="InterPro" id="IPR045529">
    <property type="entry name" value="DUF6469"/>
</dbReference>
<gene>
    <name evidence="9" type="ORF">HannXRQ_Chr16g0532411</name>
</gene>
<keyword evidence="3" id="KW-0347">Helicase</keyword>
<evidence type="ECO:0000256" key="1">
    <source>
        <dbReference type="ARBA" id="ARBA00022741"/>
    </source>
</evidence>
<dbReference type="Pfam" id="PF13087">
    <property type="entry name" value="AAA_12"/>
    <property type="match status" value="1"/>
</dbReference>
<proteinExistence type="predicted"/>
<dbReference type="Proteomes" id="UP000215914">
    <property type="component" value="Chromosome 16"/>
</dbReference>
<feature type="domain" description="DNA2/NAM7 helicase helicase" evidence="6">
    <location>
        <begin position="293"/>
        <end position="654"/>
    </location>
</feature>
<dbReference type="GO" id="GO:0016787">
    <property type="term" value="F:hydrolase activity"/>
    <property type="evidence" value="ECO:0007669"/>
    <property type="project" value="UniProtKB-KW"/>
</dbReference>
<keyword evidence="1" id="KW-0547">Nucleotide-binding</keyword>
<keyword evidence="2 9" id="KW-0378">Hydrolase</keyword>
<evidence type="ECO:0000259" key="6">
    <source>
        <dbReference type="Pfam" id="PF13086"/>
    </source>
</evidence>
<keyword evidence="10" id="KW-1185">Reference proteome</keyword>
<evidence type="ECO:0000256" key="3">
    <source>
        <dbReference type="ARBA" id="ARBA00022806"/>
    </source>
</evidence>
<evidence type="ECO:0000256" key="4">
    <source>
        <dbReference type="ARBA" id="ARBA00022840"/>
    </source>
</evidence>
<dbReference type="EMBL" id="CM007905">
    <property type="protein sequence ID" value="OTF93394.1"/>
    <property type="molecule type" value="Genomic_DNA"/>
</dbReference>
<evidence type="ECO:0000313" key="10">
    <source>
        <dbReference type="Proteomes" id="UP000215914"/>
    </source>
</evidence>
<evidence type="ECO:0000313" key="9">
    <source>
        <dbReference type="EMBL" id="OTF93394.1"/>
    </source>
</evidence>
<dbReference type="OMA" id="CSVRLIW"/>
<dbReference type="FunFam" id="3.40.50.300:FF:000326">
    <property type="entry name" value="P-loop containing nucleoside triphosphate hydrolase"/>
    <property type="match status" value="1"/>
</dbReference>
<dbReference type="SUPFAM" id="SSF52540">
    <property type="entry name" value="P-loop containing nucleoside triphosphate hydrolases"/>
    <property type="match status" value="1"/>
</dbReference>
<evidence type="ECO:0000259" key="7">
    <source>
        <dbReference type="Pfam" id="PF13087"/>
    </source>
</evidence>
<dbReference type="Pfam" id="PF20073">
    <property type="entry name" value="DUF6469"/>
    <property type="match status" value="1"/>
</dbReference>
<sequence length="1083" mass="123765">MLLVGSSSSLRLRLRLRLSLSHLLFAFSFAFSFLFAHSNFKTHSQSKLKKKKMENTRNSRNSKQKQSRECREFLDMILSWSLYDILNDNLYKDQVKEVPLTFSSTTHYMSSFNYLLLEETHADLLSHLTGIVQAPASPISGLKRIPNGSHNNKLYSMTLSGMDYEPRFGDLIALTQVKLTCVEDLASSNTCFLSAYVTQVIDERLVTIKISSSDLIESNLLEIQQRQKGFVVYLTNLTTNMRIWQALNSSANMNILQRTLSFTSVTKDCDNCVSYRKKGIKNLKLRQTVNLFNLNTSQEAAVLSCLSAKNHCHENSCTKLISGPPGTGKTKTVAAILFVLLRTNRRTLTCAPTNIAVVGVVKRLLSLLSVHDLGCHTYGFGDIVLFGNEERMRINIDHEELLDVFLDNRVDVLSNCLSMWKTYTSDMIRLLENPVKEHECSIVPPKETTKTKSKRKENEQKPDEKHEDDQLTFEEFAKSRFSFLSKNLIACIRDLYTHLPTSVITLHFAKKMKHSIDLIEKVGESVKEIVTKRQNLKEAFDNRVEKPHFKKLRLCKTECLKELNDLREATFIPKSTNIIKLMNYCLRNACLIFCTASSSIRLYRKGMPPIELVVIDEAAQLKECESAIPLQVPGVRNAVLVGDEKQLPSMVQSKICEKANFGRSLFERLVLLGHHTHLLNVQYRMHPSISQFPNAEFYNGQILDGPNVMDIAREKRFLKEHMYGSYSFINVESAYEEFDNKKSTKNMVEVVVIAEIITHLFKETVLKKQKVTVGCISPYTAQVDAIEKKLGKEYDQEENDWSFSVNVRTIDGFQGGEEDIIIFSTVRCNDHGSVGFLTSRERANVALTRARHCLWIVGNKETLINSGSVWNTLVSDAENRGCVFDAHKDKNMAEVMVNTMVESTGFVNLLKTDSILFKDAIWKVNFTHLFPKRVAAIRNSNVRQQVVSLLQKLSGGWRQGKKNKSNTYNHTRAMLDMLEIYSVNGHYYLVWSVDIVYEKSLCFQVLKFWDILLLSQIKQRAKRLKKAFKKYTPEMISRCQTKHSERNLVLPMTWPVDLAHDPTLVLTSELANLSLNKKKRNKC</sequence>
<dbReference type="CDD" id="cd18808">
    <property type="entry name" value="SF1_C_Upf1"/>
    <property type="match status" value="1"/>
</dbReference>
<evidence type="ECO:0000256" key="2">
    <source>
        <dbReference type="ARBA" id="ARBA00022801"/>
    </source>
</evidence>
<dbReference type="GO" id="GO:0005524">
    <property type="term" value="F:ATP binding"/>
    <property type="evidence" value="ECO:0007669"/>
    <property type="project" value="UniProtKB-KW"/>
</dbReference>
<organism evidence="9 10">
    <name type="scientific">Helianthus annuus</name>
    <name type="common">Common sunflower</name>
    <dbReference type="NCBI Taxonomy" id="4232"/>
    <lineage>
        <taxon>Eukaryota</taxon>
        <taxon>Viridiplantae</taxon>
        <taxon>Streptophyta</taxon>
        <taxon>Embryophyta</taxon>
        <taxon>Tracheophyta</taxon>
        <taxon>Spermatophyta</taxon>
        <taxon>Magnoliopsida</taxon>
        <taxon>eudicotyledons</taxon>
        <taxon>Gunneridae</taxon>
        <taxon>Pentapetalae</taxon>
        <taxon>asterids</taxon>
        <taxon>campanulids</taxon>
        <taxon>Asterales</taxon>
        <taxon>Asteraceae</taxon>
        <taxon>Asteroideae</taxon>
        <taxon>Heliantheae alliance</taxon>
        <taxon>Heliantheae</taxon>
        <taxon>Helianthus</taxon>
    </lineage>
</organism>
<evidence type="ECO:0000256" key="5">
    <source>
        <dbReference type="SAM" id="MobiDB-lite"/>
    </source>
</evidence>
<dbReference type="InterPro" id="IPR045055">
    <property type="entry name" value="DNA2/NAM7-like"/>
</dbReference>
<feature type="compositionally biased region" description="Basic and acidic residues" evidence="5">
    <location>
        <begin position="456"/>
        <end position="469"/>
    </location>
</feature>
<feature type="region of interest" description="Disordered" evidence="5">
    <location>
        <begin position="441"/>
        <end position="469"/>
    </location>
</feature>
<feature type="region of interest" description="Disordered" evidence="5">
    <location>
        <begin position="46"/>
        <end position="67"/>
    </location>
</feature>
<dbReference type="GO" id="GO:0005694">
    <property type="term" value="C:chromosome"/>
    <property type="evidence" value="ECO:0007669"/>
    <property type="project" value="UniProtKB-ARBA"/>
</dbReference>
<protein>
    <submittedName>
        <fullName evidence="9">Putative P-loop containing nucleoside triphosphate hydrolase</fullName>
    </submittedName>
</protein>
<dbReference type="InterPro" id="IPR041679">
    <property type="entry name" value="DNA2/NAM7-like_C"/>
</dbReference>
<reference evidence="10" key="1">
    <citation type="journal article" date="2017" name="Nature">
        <title>The sunflower genome provides insights into oil metabolism, flowering and Asterid evolution.</title>
        <authorList>
            <person name="Badouin H."/>
            <person name="Gouzy J."/>
            <person name="Grassa C.J."/>
            <person name="Murat F."/>
            <person name="Staton S.E."/>
            <person name="Cottret L."/>
            <person name="Lelandais-Briere C."/>
            <person name="Owens G.L."/>
            <person name="Carrere S."/>
            <person name="Mayjonade B."/>
            <person name="Legrand L."/>
            <person name="Gill N."/>
            <person name="Kane N.C."/>
            <person name="Bowers J.E."/>
            <person name="Hubner S."/>
            <person name="Bellec A."/>
            <person name="Berard A."/>
            <person name="Berges H."/>
            <person name="Blanchet N."/>
            <person name="Boniface M.C."/>
            <person name="Brunel D."/>
            <person name="Catrice O."/>
            <person name="Chaidir N."/>
            <person name="Claudel C."/>
            <person name="Donnadieu C."/>
            <person name="Faraut T."/>
            <person name="Fievet G."/>
            <person name="Helmstetter N."/>
            <person name="King M."/>
            <person name="Knapp S.J."/>
            <person name="Lai Z."/>
            <person name="Le Paslier M.C."/>
            <person name="Lippi Y."/>
            <person name="Lorenzon L."/>
            <person name="Mandel J.R."/>
            <person name="Marage G."/>
            <person name="Marchand G."/>
            <person name="Marquand E."/>
            <person name="Bret-Mestries E."/>
            <person name="Morien E."/>
            <person name="Nambeesan S."/>
            <person name="Nguyen T."/>
            <person name="Pegot-Espagnet P."/>
            <person name="Pouilly N."/>
            <person name="Raftis F."/>
            <person name="Sallet E."/>
            <person name="Schiex T."/>
            <person name="Thomas J."/>
            <person name="Vandecasteele C."/>
            <person name="Vares D."/>
            <person name="Vear F."/>
            <person name="Vautrin S."/>
            <person name="Crespi M."/>
            <person name="Mangin B."/>
            <person name="Burke J.M."/>
            <person name="Salse J."/>
            <person name="Munos S."/>
            <person name="Vincourt P."/>
            <person name="Rieseberg L.H."/>
            <person name="Langlade N.B."/>
        </authorList>
    </citation>
    <scope>NUCLEOTIDE SEQUENCE [LARGE SCALE GENOMIC DNA]</scope>
    <source>
        <strain evidence="10">cv. SF193</strain>
    </source>
</reference>
<feature type="domain" description="DUF6469" evidence="8">
    <location>
        <begin position="164"/>
        <end position="252"/>
    </location>
</feature>
<dbReference type="InterPro" id="IPR047187">
    <property type="entry name" value="SF1_C_Upf1"/>
</dbReference>
<dbReference type="InterPro" id="IPR027417">
    <property type="entry name" value="P-loop_NTPase"/>
</dbReference>
<feature type="domain" description="DNA2/NAM7 helicase-like C-terminal" evidence="7">
    <location>
        <begin position="662"/>
        <end position="860"/>
    </location>
</feature>
<dbReference type="GO" id="GO:0004386">
    <property type="term" value="F:helicase activity"/>
    <property type="evidence" value="ECO:0007669"/>
    <property type="project" value="UniProtKB-KW"/>
</dbReference>
<dbReference type="AlphaFoldDB" id="A0A251S445"/>
<dbReference type="InterPro" id="IPR041677">
    <property type="entry name" value="DNA2/NAM7_AAA_11"/>
</dbReference>
<dbReference type="Gene3D" id="3.40.50.300">
    <property type="entry name" value="P-loop containing nucleotide triphosphate hydrolases"/>
    <property type="match status" value="2"/>
</dbReference>
<dbReference type="Pfam" id="PF13086">
    <property type="entry name" value="AAA_11"/>
    <property type="match status" value="1"/>
</dbReference>
<dbReference type="GO" id="GO:0003723">
    <property type="term" value="F:RNA binding"/>
    <property type="evidence" value="ECO:0000318"/>
    <property type="project" value="GO_Central"/>
</dbReference>